<organism evidence="2 3">
    <name type="scientific">Phytophthora infestans (strain T30-4)</name>
    <name type="common">Potato late blight agent</name>
    <dbReference type="NCBI Taxonomy" id="403677"/>
    <lineage>
        <taxon>Eukaryota</taxon>
        <taxon>Sar</taxon>
        <taxon>Stramenopiles</taxon>
        <taxon>Oomycota</taxon>
        <taxon>Peronosporomycetes</taxon>
        <taxon>Peronosporales</taxon>
        <taxon>Peronosporaceae</taxon>
        <taxon>Phytophthora</taxon>
    </lineage>
</organism>
<dbReference type="eggNOG" id="ENOG502R8KQ">
    <property type="taxonomic scope" value="Eukaryota"/>
</dbReference>
<dbReference type="HOGENOM" id="CLU_651294_0_0_1"/>
<dbReference type="EMBL" id="DS028124">
    <property type="protein sequence ID" value="EEY69027.1"/>
    <property type="molecule type" value="Genomic_DNA"/>
</dbReference>
<dbReference type="OrthoDB" id="142850at2759"/>
<dbReference type="KEGG" id="pif:PITG_05197"/>
<dbReference type="Proteomes" id="UP000006643">
    <property type="component" value="Unassembled WGS sequence"/>
</dbReference>
<dbReference type="GeneID" id="9466039"/>
<dbReference type="VEuPathDB" id="FungiDB:PITG_05197"/>
<protein>
    <submittedName>
        <fullName evidence="2">Uncharacterized protein</fullName>
    </submittedName>
</protein>
<reference evidence="3" key="1">
    <citation type="journal article" date="2009" name="Nature">
        <title>Genome sequence and analysis of the Irish potato famine pathogen Phytophthora infestans.</title>
        <authorList>
            <consortium name="The Broad Institute Genome Sequencing Platform"/>
            <person name="Haas B.J."/>
            <person name="Kamoun S."/>
            <person name="Zody M.C."/>
            <person name="Jiang R.H."/>
            <person name="Handsaker R.E."/>
            <person name="Cano L.M."/>
            <person name="Grabherr M."/>
            <person name="Kodira C.D."/>
            <person name="Raffaele S."/>
            <person name="Torto-Alalibo T."/>
            <person name="Bozkurt T.O."/>
            <person name="Ah-Fong A.M."/>
            <person name="Alvarado L."/>
            <person name="Anderson V.L."/>
            <person name="Armstrong M.R."/>
            <person name="Avrova A."/>
            <person name="Baxter L."/>
            <person name="Beynon J."/>
            <person name="Boevink P.C."/>
            <person name="Bollmann S.R."/>
            <person name="Bos J.I."/>
            <person name="Bulone V."/>
            <person name="Cai G."/>
            <person name="Cakir C."/>
            <person name="Carrington J.C."/>
            <person name="Chawner M."/>
            <person name="Conti L."/>
            <person name="Costanzo S."/>
            <person name="Ewan R."/>
            <person name="Fahlgren N."/>
            <person name="Fischbach M.A."/>
            <person name="Fugelstad J."/>
            <person name="Gilroy E.M."/>
            <person name="Gnerre S."/>
            <person name="Green P.J."/>
            <person name="Grenville-Briggs L.J."/>
            <person name="Griffith J."/>
            <person name="Grunwald N.J."/>
            <person name="Horn K."/>
            <person name="Horner N.R."/>
            <person name="Hu C.H."/>
            <person name="Huitema E."/>
            <person name="Jeong D.H."/>
            <person name="Jones A.M."/>
            <person name="Jones J.D."/>
            <person name="Jones R.W."/>
            <person name="Karlsson E.K."/>
            <person name="Kunjeti S.G."/>
            <person name="Lamour K."/>
            <person name="Liu Z."/>
            <person name="Ma L."/>
            <person name="Maclean D."/>
            <person name="Chibucos M.C."/>
            <person name="McDonald H."/>
            <person name="McWalters J."/>
            <person name="Meijer H.J."/>
            <person name="Morgan W."/>
            <person name="Morris P.F."/>
            <person name="Munro C.A."/>
            <person name="O'Neill K."/>
            <person name="Ospina-Giraldo M."/>
            <person name="Pinzon A."/>
            <person name="Pritchard L."/>
            <person name="Ramsahoye B."/>
            <person name="Ren Q."/>
            <person name="Restrepo S."/>
            <person name="Roy S."/>
            <person name="Sadanandom A."/>
            <person name="Savidor A."/>
            <person name="Schornack S."/>
            <person name="Schwartz D.C."/>
            <person name="Schumann U.D."/>
            <person name="Schwessinger B."/>
            <person name="Seyer L."/>
            <person name="Sharpe T."/>
            <person name="Silvar C."/>
            <person name="Song J."/>
            <person name="Studholme D.J."/>
            <person name="Sykes S."/>
            <person name="Thines M."/>
            <person name="van de Vondervoort P.J."/>
            <person name="Phuntumart V."/>
            <person name="Wawra S."/>
            <person name="Weide R."/>
            <person name="Win J."/>
            <person name="Young C."/>
            <person name="Zhou S."/>
            <person name="Fry W."/>
            <person name="Meyers B.C."/>
            <person name="van West P."/>
            <person name="Ristaino J."/>
            <person name="Govers F."/>
            <person name="Birch P.R."/>
            <person name="Whisson S.C."/>
            <person name="Judelson H.S."/>
            <person name="Nusbaum C."/>
        </authorList>
    </citation>
    <scope>NUCLEOTIDE SEQUENCE [LARGE SCALE GENOMIC DNA]</scope>
    <source>
        <strain evidence="3">T30-4</strain>
    </source>
</reference>
<dbReference type="RefSeq" id="XP_002998881.1">
    <property type="nucleotide sequence ID" value="XM_002998835.1"/>
</dbReference>
<dbReference type="InParanoid" id="D0N3S3"/>
<dbReference type="AlphaFoldDB" id="D0N3S3"/>
<evidence type="ECO:0000313" key="3">
    <source>
        <dbReference type="Proteomes" id="UP000006643"/>
    </source>
</evidence>
<accession>D0N3S3</accession>
<name>D0N3S3_PHYIT</name>
<feature type="region of interest" description="Disordered" evidence="1">
    <location>
        <begin position="34"/>
        <end position="58"/>
    </location>
</feature>
<evidence type="ECO:0000313" key="2">
    <source>
        <dbReference type="EMBL" id="EEY69027.1"/>
    </source>
</evidence>
<evidence type="ECO:0000256" key="1">
    <source>
        <dbReference type="SAM" id="MobiDB-lite"/>
    </source>
</evidence>
<gene>
    <name evidence="2" type="ORF">PITG_05197</name>
</gene>
<sequence>MPSAKNSGEEALDLGDDFVESIGSDEAAIASAIIIPDGGDTGDDEEQDSDSSLDTEEDALSMNTSTFAEVSVYVLQKGQHTGAAVNLRTRGKSPVIKPEIDALLKLGMSAGRVRNMMMFKYLRDPSMLYAGIDTRDQKMKNRKAHLKKKAGEGWEITRFGSDIKGTSPKCSSGRSRPRVLLYDSTNLAFDQHRHFAEGSLNGAAVIQAKDKLLHPSNHRIAKAKTIGRSRILFNSERTMVMQVAASNLAAAKVTTERTKLFKQSLTGNLGEEESIETAEVQFLSLQQVIVDDRLIEDMTPLTLRAKWHYDDIQAVRSALRSTCKNYMHTGWICAYVVASLDLLGKIKIGLAMAAIPMRGLPGRPRAIVGALQRESDMYDVDRLIELFKKNPGRPLKWPVVQEFGVKDKGKTYKEHRSRVPSI</sequence>
<feature type="compositionally biased region" description="Acidic residues" evidence="1">
    <location>
        <begin position="40"/>
        <end position="58"/>
    </location>
</feature>
<keyword evidence="3" id="KW-1185">Reference proteome</keyword>
<proteinExistence type="predicted"/>